<reference evidence="4" key="1">
    <citation type="submission" date="2017-02" db="UniProtKB">
        <authorList>
            <consortium name="WormBaseParasite"/>
        </authorList>
    </citation>
    <scope>IDENTIFICATION</scope>
</reference>
<protein>
    <submittedName>
        <fullName evidence="4">Transmembrane protein</fullName>
    </submittedName>
</protein>
<keyword evidence="1" id="KW-0812">Transmembrane</keyword>
<dbReference type="WBParaSite" id="TTAC_0000544901-mRNA-1">
    <property type="protein sequence ID" value="TTAC_0000544901-mRNA-1"/>
    <property type="gene ID" value="TTAC_0000544901"/>
</dbReference>
<keyword evidence="1" id="KW-0472">Membrane</keyword>
<dbReference type="Proteomes" id="UP000274429">
    <property type="component" value="Unassembled WGS sequence"/>
</dbReference>
<evidence type="ECO:0000313" key="3">
    <source>
        <dbReference type="Proteomes" id="UP000274429"/>
    </source>
</evidence>
<dbReference type="EMBL" id="UYWX01007493">
    <property type="protein sequence ID" value="VDM26983.1"/>
    <property type="molecule type" value="Genomic_DNA"/>
</dbReference>
<keyword evidence="1" id="KW-1133">Transmembrane helix</keyword>
<accession>A0A0R3WXF9</accession>
<name>A0A0R3WXF9_HYDTA</name>
<evidence type="ECO:0000313" key="4">
    <source>
        <dbReference type="WBParaSite" id="TTAC_0000544901-mRNA-1"/>
    </source>
</evidence>
<organism evidence="4">
    <name type="scientific">Hydatigena taeniaeformis</name>
    <name type="common">Feline tapeworm</name>
    <name type="synonym">Taenia taeniaeformis</name>
    <dbReference type="NCBI Taxonomy" id="6205"/>
    <lineage>
        <taxon>Eukaryota</taxon>
        <taxon>Metazoa</taxon>
        <taxon>Spiralia</taxon>
        <taxon>Lophotrochozoa</taxon>
        <taxon>Platyhelminthes</taxon>
        <taxon>Cestoda</taxon>
        <taxon>Eucestoda</taxon>
        <taxon>Cyclophyllidea</taxon>
        <taxon>Taeniidae</taxon>
        <taxon>Hydatigera</taxon>
    </lineage>
</organism>
<dbReference type="AlphaFoldDB" id="A0A0R3WXF9"/>
<gene>
    <name evidence="2" type="ORF">TTAC_LOCUS5434</name>
</gene>
<evidence type="ECO:0000313" key="2">
    <source>
        <dbReference type="EMBL" id="VDM26983.1"/>
    </source>
</evidence>
<reference evidence="2 3" key="2">
    <citation type="submission" date="2018-11" db="EMBL/GenBank/DDBJ databases">
        <authorList>
            <consortium name="Pathogen Informatics"/>
        </authorList>
    </citation>
    <scope>NUCLEOTIDE SEQUENCE [LARGE SCALE GENOMIC DNA]</scope>
</reference>
<keyword evidence="3" id="KW-1185">Reference proteome</keyword>
<sequence>MGISCRLLQNASPEVGAQNAECYFFILSRQSDPDSSNLARLANVVRDNTSSPVPSETQPPGVSLAHLSTAFAAGFALGAVVGLFSADVLFASHRLRSRTHSNHLQEQVDKIRRDLDQLRSIGRPSPVAFEVYLDDEVAGGDDDEFFDVTSGLSG</sequence>
<feature type="transmembrane region" description="Helical" evidence="1">
    <location>
        <begin position="70"/>
        <end position="90"/>
    </location>
</feature>
<dbReference type="STRING" id="6205.A0A0R3WXF9"/>
<proteinExistence type="predicted"/>
<evidence type="ECO:0000256" key="1">
    <source>
        <dbReference type="SAM" id="Phobius"/>
    </source>
</evidence>
<dbReference type="OrthoDB" id="21214at2759"/>